<dbReference type="InterPro" id="IPR047871">
    <property type="entry name" value="K_chnl_Slo-like"/>
</dbReference>
<comment type="caution">
    <text evidence="17">The sequence shown here is derived from an EMBL/GenBank/DDBJ whole genome shotgun (WGS) entry which is preliminary data.</text>
</comment>
<feature type="transmembrane region" description="Helical" evidence="15">
    <location>
        <begin position="327"/>
        <end position="346"/>
    </location>
</feature>
<feature type="transmembrane region" description="Helical" evidence="15">
    <location>
        <begin position="358"/>
        <end position="378"/>
    </location>
</feature>
<feature type="compositionally biased region" description="Low complexity" evidence="14">
    <location>
        <begin position="1115"/>
        <end position="1127"/>
    </location>
</feature>
<evidence type="ECO:0000256" key="13">
    <source>
        <dbReference type="ARBA" id="ARBA00029579"/>
    </source>
</evidence>
<evidence type="ECO:0000256" key="15">
    <source>
        <dbReference type="SAM" id="Phobius"/>
    </source>
</evidence>
<dbReference type="InterPro" id="IPR003148">
    <property type="entry name" value="RCK_N"/>
</dbReference>
<feature type="compositionally biased region" description="Low complexity" evidence="14">
    <location>
        <begin position="78"/>
        <end position="94"/>
    </location>
</feature>
<feature type="compositionally biased region" description="Polar residues" evidence="14">
    <location>
        <begin position="1840"/>
        <end position="1850"/>
    </location>
</feature>
<feature type="domain" description="RCK N-terminal" evidence="16">
    <location>
        <begin position="396"/>
        <end position="539"/>
    </location>
</feature>
<dbReference type="Proteomes" id="UP000887458">
    <property type="component" value="Unassembled WGS sequence"/>
</dbReference>
<dbReference type="Gene3D" id="3.40.50.720">
    <property type="entry name" value="NAD(P)-binding Rossmann-like Domain"/>
    <property type="match status" value="2"/>
</dbReference>
<feature type="compositionally biased region" description="Basic residues" evidence="14">
    <location>
        <begin position="1822"/>
        <end position="1832"/>
    </location>
</feature>
<feature type="transmembrane region" description="Helical" evidence="15">
    <location>
        <begin position="291"/>
        <end position="312"/>
    </location>
</feature>
<feature type="transmembrane region" description="Helical" evidence="15">
    <location>
        <begin position="36"/>
        <end position="60"/>
    </location>
</feature>
<feature type="transmembrane region" description="Helical" evidence="15">
    <location>
        <begin position="162"/>
        <end position="180"/>
    </location>
</feature>
<dbReference type="Gene3D" id="1.20.120.350">
    <property type="entry name" value="Voltage-gated potassium channels. Chain C"/>
    <property type="match status" value="1"/>
</dbReference>
<keyword evidence="7" id="KW-0851">Voltage-gated channel</keyword>
<dbReference type="PANTHER" id="PTHR10027:SF33">
    <property type="entry name" value="CALCIUM-ACTIVATED POTASSIUM CHANNEL SUBUNIT ALPHA-1-RELATED"/>
    <property type="match status" value="1"/>
</dbReference>
<dbReference type="InterPro" id="IPR036291">
    <property type="entry name" value="NAD(P)-bd_dom_sf"/>
</dbReference>
<dbReference type="InterPro" id="IPR027359">
    <property type="entry name" value="Volt_channel_dom_sf"/>
</dbReference>
<feature type="compositionally biased region" description="Basic residues" evidence="14">
    <location>
        <begin position="1612"/>
        <end position="1626"/>
    </location>
</feature>
<dbReference type="Pfam" id="PF00520">
    <property type="entry name" value="Ion_trans"/>
    <property type="match status" value="1"/>
</dbReference>
<keyword evidence="11 15" id="KW-0472">Membrane</keyword>
<keyword evidence="18" id="KW-1185">Reference proteome</keyword>
<dbReference type="PROSITE" id="PS51201">
    <property type="entry name" value="RCK_N"/>
    <property type="match status" value="2"/>
</dbReference>
<feature type="region of interest" description="Disordered" evidence="14">
    <location>
        <begin position="1722"/>
        <end position="1776"/>
    </location>
</feature>
<evidence type="ECO:0000256" key="4">
    <source>
        <dbReference type="ARBA" id="ARBA00022692"/>
    </source>
</evidence>
<feature type="region of interest" description="Disordered" evidence="14">
    <location>
        <begin position="1109"/>
        <end position="1131"/>
    </location>
</feature>
<evidence type="ECO:0000256" key="5">
    <source>
        <dbReference type="ARBA" id="ARBA00022826"/>
    </source>
</evidence>
<feature type="compositionally biased region" description="Basic residues" evidence="14">
    <location>
        <begin position="1851"/>
        <end position="1865"/>
    </location>
</feature>
<keyword evidence="10" id="KW-0406">Ion transport</keyword>
<dbReference type="PRINTS" id="PR00169">
    <property type="entry name" value="KCHANNEL"/>
</dbReference>
<feature type="region of interest" description="Disordered" evidence="14">
    <location>
        <begin position="1804"/>
        <end position="1866"/>
    </location>
</feature>
<feature type="compositionally biased region" description="Acidic residues" evidence="14">
    <location>
        <begin position="940"/>
        <end position="952"/>
    </location>
</feature>
<evidence type="ECO:0000313" key="18">
    <source>
        <dbReference type="Proteomes" id="UP000887458"/>
    </source>
</evidence>
<sequence>MSSNYLNPYQIRDSTMYSSYPPRTAEEALCLQDRKWWAFLLSSICTFLAGIFIVLVYRLIEFLFSSSSSRTDHMKSSQQQQQHQQQQQQQQQQQPNRDSGVYQGPHHHQQQQQQQQQHGNTGQLKFQNQESVGFFNQDLGWIAEAKDWAGELISGQSTTGRILVVLVFLLSIASLIIYFIDASRTGPPGIGDNVEKCQKWNENVTQQFDLALNVFFMVYFFIRFIAASDKLWFMLELYSFVDYFTIPPSFVSIYVDRTWIGLRFLRALRLMSFPDILQYLNVLKTSSSIRLAQLISIVVSVWLTAAGLIHLLENSGDPLDFRNGHYMSYWDCVYFLIVTMSTVGYGDIHCKTTLGRTFIVLFILVGLAVFASCIPEIIDLIGSRPKYSGTFKSERRRHIVVCGHITYESVSHFLKDFLHEDREDVDVEVVFLHRKPPDLELEGLIKRHFTTVEFFQGSVMNPIDLSRVKVYDADACLVLANKYCQDPDAEDAANIMRVISIKNYSDDIRVIIQLMQYHNKAYLLNIPSWNWKRGDDVICVSELKLGFIAQSCLAPGFSTMLANLFAMRSFKTAPDMPSWQNDYLCGTGMEMYTEYLSPAFENMTFPQAAELCFLKLKLLLIAIEISTSDKTDETGSNILINPKSNFVRIQGKTQGFFMAQSADEVKRALWYCKICHADIKDEKVIKKCKCRMYEGNVLPRHSIVEFARSTRKHRVQIAQQVPEYMVQSSSTATTTTTTTTTMITGTNPLTTATTAFYKTNFSATSSSSSTTTTTTTAYIITSTKSSLLLNKNINTDQYLNGGYNHQQRSINYHGTSSSSMMNMAATTTTATTMMIQPPYSYSVPPPISLNHHHDIVGVNLNETTPESSFQRRRLASYPMQPNELLYTTTTTTINNIISPKYISYDQNPIHHHYPYHSQQQSEHYQKLETQNPLLMMPYTDQEDDDDDDVDDNDINHNNNNNNNDNDIDDNINITDIYHPHTAPPPPSLFFISTTTTNINNWSWIINNNKNNNNNSIPGGPSNTRIHHQRHHSSHHHHQQQQQQHPQHQQQRHSLVHMSTNDLYTNIYDENRDGLNPGAQSSLSNYIPATSTYHHQHQQQQQRNITGVTFGDIQTSSDPSDPQQRSSSALPYTDTQLARLSYEVKKLMPTAAKPETFGLSTTGIANGPDMMGFDDNNEFDFDRTEMKYDSTGMFHWCPAKLIEDCVLDRNQAAMTVLNGHVVVCLFADPDSPLIGLRNLVMPLRASNFQYHELKHVVIVGNVEYLRREWKMLQNLPKISVLNGSPLSRADLRAVNINLCDMCVILSAKIPSSDDPNLADKEAILASLNIKAMTFDDTLGNPNEEISDGRQKGVPLITELVNDTNVQFLDQDDDDDPDTELYLTQPFACGTAFAVSVLDSLMSTTYFNANALTLIRSLITGGATPELELILAEGAGLRGGYSTSETLKNRDRCRVGQISLNEGPLSKHGNGGEYGDLFVEALRLYGMLCIGISRYRDIELADNASNKRYVITNPPIEMTLYSSDLIYVLLQFDPGIEGHKIAKKRANDPNCMNNQLPNFEDDLITVIDSRIASSKSNRNLNSAHHPHQQQPSLLQNQPQSQQILPPTQQLPQGPHHHHLHNQQQQHHHSNLNINKIIQNDPILTQPNIMDNNPNNNPNNNRNNWMAQSYTSINIAASSINADQSNGKLPGSVRSRSSDNALIRRRQISDLINENDIYTIDEQPTLSSSSSIHHNSQHNHHHRHHTYHHTHHHDGYNQQQQQQRRGHSSTSFSGGTTTTAAAAASRNIIPDYGRSSVNGFNTGNQLLSQQQQQNSRPSTTAANNHHQHQQHQQHRAHSDQSLRSRSNQTIHQGSSRHRSYSSYPHRRLPMPVQINYPSEW</sequence>
<evidence type="ECO:0000256" key="14">
    <source>
        <dbReference type="SAM" id="MobiDB-lite"/>
    </source>
</evidence>
<evidence type="ECO:0000256" key="8">
    <source>
        <dbReference type="ARBA" id="ARBA00022958"/>
    </source>
</evidence>
<evidence type="ECO:0000256" key="10">
    <source>
        <dbReference type="ARBA" id="ARBA00023065"/>
    </source>
</evidence>
<keyword evidence="4 15" id="KW-0812">Transmembrane</keyword>
<feature type="compositionally biased region" description="Low complexity" evidence="14">
    <location>
        <begin position="955"/>
        <end position="968"/>
    </location>
</feature>
<dbReference type="InterPro" id="IPR003929">
    <property type="entry name" value="K_chnl_BK_asu"/>
</dbReference>
<gene>
    <name evidence="17" type="primary">KCNMA1_1</name>
    <name evidence="17" type="ORF">DERP_005960</name>
</gene>
<feature type="compositionally biased region" description="Low complexity" evidence="14">
    <location>
        <begin position="1649"/>
        <end position="1661"/>
    </location>
</feature>
<evidence type="ECO:0000256" key="2">
    <source>
        <dbReference type="ARBA" id="ARBA00022448"/>
    </source>
</evidence>
<evidence type="ECO:0000313" key="17">
    <source>
        <dbReference type="EMBL" id="KAH9425355.1"/>
    </source>
</evidence>
<accession>A0ABQ8JSE3</accession>
<proteinExistence type="predicted"/>
<dbReference type="EMBL" id="NJHN03000018">
    <property type="protein sequence ID" value="KAH9425355.1"/>
    <property type="molecule type" value="Genomic_DNA"/>
</dbReference>
<dbReference type="SUPFAM" id="SSF81324">
    <property type="entry name" value="Voltage-gated potassium channels"/>
    <property type="match status" value="1"/>
</dbReference>
<keyword evidence="6" id="KW-0106">Calcium</keyword>
<dbReference type="GO" id="GO:0034220">
    <property type="term" value="P:monoatomic ion transmembrane transport"/>
    <property type="evidence" value="ECO:0007669"/>
    <property type="project" value="UniProtKB-KW"/>
</dbReference>
<feature type="region of interest" description="Disordered" evidence="14">
    <location>
        <begin position="1011"/>
        <end position="1053"/>
    </location>
</feature>
<keyword evidence="9 15" id="KW-1133">Transmembrane helix</keyword>
<dbReference type="InterPro" id="IPR005821">
    <property type="entry name" value="Ion_trans_dom"/>
</dbReference>
<evidence type="ECO:0000256" key="1">
    <source>
        <dbReference type="ARBA" id="ARBA00004141"/>
    </source>
</evidence>
<dbReference type="PRINTS" id="PR01449">
    <property type="entry name" value="BKCHANNELA"/>
</dbReference>
<evidence type="ECO:0000256" key="9">
    <source>
        <dbReference type="ARBA" id="ARBA00022989"/>
    </source>
</evidence>
<feature type="compositionally biased region" description="Low complexity" evidence="14">
    <location>
        <begin position="1586"/>
        <end position="1611"/>
    </location>
</feature>
<keyword evidence="2" id="KW-0813">Transport</keyword>
<protein>
    <recommendedName>
        <fullName evidence="13">BK channel</fullName>
    </recommendedName>
</protein>
<dbReference type="Pfam" id="PF21014">
    <property type="entry name" value="Slowpoke_C"/>
    <property type="match status" value="1"/>
</dbReference>
<reference evidence="17 18" key="1">
    <citation type="journal article" date="2018" name="J. Allergy Clin. Immunol.">
        <title>High-quality assembly of Dermatophagoides pteronyssinus genome and transcriptome reveals a wide range of novel allergens.</title>
        <authorList>
            <person name="Liu X.Y."/>
            <person name="Yang K.Y."/>
            <person name="Wang M.Q."/>
            <person name="Kwok J.S."/>
            <person name="Zeng X."/>
            <person name="Yang Z."/>
            <person name="Xiao X.J."/>
            <person name="Lau C.P."/>
            <person name="Li Y."/>
            <person name="Huang Z.M."/>
            <person name="Ba J.G."/>
            <person name="Yim A.K."/>
            <person name="Ouyang C.Y."/>
            <person name="Ngai S.M."/>
            <person name="Chan T.F."/>
            <person name="Leung E.L."/>
            <person name="Liu L."/>
            <person name="Liu Z.G."/>
            <person name="Tsui S.K."/>
        </authorList>
    </citation>
    <scope>NUCLEOTIDE SEQUENCE [LARGE SCALE GENOMIC DNA]</scope>
    <source>
        <strain evidence="17">Derp</strain>
    </source>
</reference>
<evidence type="ECO:0000256" key="12">
    <source>
        <dbReference type="ARBA" id="ARBA00023303"/>
    </source>
</evidence>
<evidence type="ECO:0000259" key="16">
    <source>
        <dbReference type="PROSITE" id="PS51201"/>
    </source>
</evidence>
<evidence type="ECO:0000256" key="11">
    <source>
        <dbReference type="ARBA" id="ARBA00023136"/>
    </source>
</evidence>
<evidence type="ECO:0000256" key="6">
    <source>
        <dbReference type="ARBA" id="ARBA00022837"/>
    </source>
</evidence>
<dbReference type="InterPro" id="IPR048735">
    <property type="entry name" value="Slowpoke-like_C"/>
</dbReference>
<feature type="compositionally biased region" description="Low complexity" evidence="14">
    <location>
        <begin position="1011"/>
        <end position="1023"/>
    </location>
</feature>
<dbReference type="SUPFAM" id="SSF51735">
    <property type="entry name" value="NAD(P)-binding Rossmann-fold domains"/>
    <property type="match status" value="1"/>
</dbReference>
<dbReference type="Gene3D" id="1.10.287.70">
    <property type="match status" value="1"/>
</dbReference>
<keyword evidence="12 17" id="KW-0407">Ion channel</keyword>
<feature type="transmembrane region" description="Helical" evidence="15">
    <location>
        <begin position="210"/>
        <end position="226"/>
    </location>
</feature>
<feature type="compositionally biased region" description="Low complexity" evidence="14">
    <location>
        <begin position="1039"/>
        <end position="1048"/>
    </location>
</feature>
<feature type="region of interest" description="Disordered" evidence="14">
    <location>
        <begin position="937"/>
        <end position="968"/>
    </location>
</feature>
<feature type="region of interest" description="Disordered" evidence="14">
    <location>
        <begin position="71"/>
        <end position="122"/>
    </location>
</feature>
<dbReference type="PANTHER" id="PTHR10027">
    <property type="entry name" value="CALCIUM-ACTIVATED POTASSIUM CHANNEL ALPHA CHAIN"/>
    <property type="match status" value="1"/>
</dbReference>
<keyword evidence="3" id="KW-0633">Potassium transport</keyword>
<keyword evidence="5" id="KW-0631">Potassium channel</keyword>
<feature type="region of interest" description="Disordered" evidence="14">
    <location>
        <begin position="1641"/>
        <end position="1662"/>
    </location>
</feature>
<evidence type="ECO:0000256" key="3">
    <source>
        <dbReference type="ARBA" id="ARBA00022538"/>
    </source>
</evidence>
<feature type="region of interest" description="Disordered" evidence="14">
    <location>
        <begin position="1575"/>
        <end position="1626"/>
    </location>
</feature>
<evidence type="ECO:0000256" key="7">
    <source>
        <dbReference type="ARBA" id="ARBA00022882"/>
    </source>
</evidence>
<feature type="compositionally biased region" description="Low complexity" evidence="14">
    <location>
        <begin position="1755"/>
        <end position="1776"/>
    </location>
</feature>
<feature type="compositionally biased region" description="Basic residues" evidence="14">
    <location>
        <begin position="1732"/>
        <end position="1749"/>
    </location>
</feature>
<organism evidence="17 18">
    <name type="scientific">Dermatophagoides pteronyssinus</name>
    <name type="common">European house dust mite</name>
    <dbReference type="NCBI Taxonomy" id="6956"/>
    <lineage>
        <taxon>Eukaryota</taxon>
        <taxon>Metazoa</taxon>
        <taxon>Ecdysozoa</taxon>
        <taxon>Arthropoda</taxon>
        <taxon>Chelicerata</taxon>
        <taxon>Arachnida</taxon>
        <taxon>Acari</taxon>
        <taxon>Acariformes</taxon>
        <taxon>Sarcoptiformes</taxon>
        <taxon>Astigmata</taxon>
        <taxon>Psoroptidia</taxon>
        <taxon>Analgoidea</taxon>
        <taxon>Pyroglyphidae</taxon>
        <taxon>Dermatophagoidinae</taxon>
        <taxon>Dermatophagoides</taxon>
    </lineage>
</organism>
<comment type="subcellular location">
    <subcellularLocation>
        <location evidence="1">Membrane</location>
        <topology evidence="1">Multi-pass membrane protein</topology>
    </subcellularLocation>
</comment>
<feature type="domain" description="RCK N-terminal" evidence="16">
    <location>
        <begin position="1217"/>
        <end position="1379"/>
    </location>
</feature>
<reference evidence="17 18" key="2">
    <citation type="journal article" date="2022" name="Mol. Biol. Evol.">
        <title>Comparative Genomics Reveals Insights into the Divergent Evolution of Astigmatic Mites and Household Pest Adaptations.</title>
        <authorList>
            <person name="Xiong Q."/>
            <person name="Wan A.T."/>
            <person name="Liu X."/>
            <person name="Fung C.S."/>
            <person name="Xiao X."/>
            <person name="Malainual N."/>
            <person name="Hou J."/>
            <person name="Wang L."/>
            <person name="Wang M."/>
            <person name="Yang K.Y."/>
            <person name="Cui Y."/>
            <person name="Leung E.L."/>
            <person name="Nong W."/>
            <person name="Shin S.K."/>
            <person name="Au S.W."/>
            <person name="Jeong K.Y."/>
            <person name="Chew F.T."/>
            <person name="Hui J.H."/>
            <person name="Leung T.F."/>
            <person name="Tungtrongchitr A."/>
            <person name="Zhong N."/>
            <person name="Liu Z."/>
            <person name="Tsui S.K."/>
        </authorList>
    </citation>
    <scope>NUCLEOTIDE SEQUENCE [LARGE SCALE GENOMIC DNA]</scope>
    <source>
        <strain evidence="17">Derp</strain>
    </source>
</reference>
<dbReference type="Pfam" id="PF03493">
    <property type="entry name" value="BK_channel_a"/>
    <property type="match status" value="1"/>
</dbReference>
<keyword evidence="8" id="KW-0630">Potassium</keyword>
<dbReference type="Pfam" id="PF22614">
    <property type="entry name" value="Slo-like_RCK"/>
    <property type="match status" value="2"/>
</dbReference>
<name>A0ABQ8JSE3_DERPT</name>
<dbReference type="SUPFAM" id="SSF81995">
    <property type="entry name" value="beta-sandwich domain of Sec23/24"/>
    <property type="match status" value="1"/>
</dbReference>
<feature type="compositionally biased region" description="Basic residues" evidence="14">
    <location>
        <begin position="1024"/>
        <end position="1038"/>
    </location>
</feature>